<accession>A0AAE1A128</accession>
<dbReference type="Proteomes" id="UP001283361">
    <property type="component" value="Unassembled WGS sequence"/>
</dbReference>
<comment type="caution">
    <text evidence="2">The sequence shown here is derived from an EMBL/GenBank/DDBJ whole genome shotgun (WGS) entry which is preliminary data.</text>
</comment>
<evidence type="ECO:0000313" key="2">
    <source>
        <dbReference type="EMBL" id="KAK3778272.1"/>
    </source>
</evidence>
<proteinExistence type="predicted"/>
<organism evidence="2 3">
    <name type="scientific">Elysia crispata</name>
    <name type="common">lettuce slug</name>
    <dbReference type="NCBI Taxonomy" id="231223"/>
    <lineage>
        <taxon>Eukaryota</taxon>
        <taxon>Metazoa</taxon>
        <taxon>Spiralia</taxon>
        <taxon>Lophotrochozoa</taxon>
        <taxon>Mollusca</taxon>
        <taxon>Gastropoda</taxon>
        <taxon>Heterobranchia</taxon>
        <taxon>Euthyneura</taxon>
        <taxon>Panpulmonata</taxon>
        <taxon>Sacoglossa</taxon>
        <taxon>Placobranchoidea</taxon>
        <taxon>Plakobranchidae</taxon>
        <taxon>Elysia</taxon>
    </lineage>
</organism>
<gene>
    <name evidence="2" type="ORF">RRG08_060198</name>
</gene>
<evidence type="ECO:0000313" key="3">
    <source>
        <dbReference type="Proteomes" id="UP001283361"/>
    </source>
</evidence>
<sequence length="82" mass="9264">MFTVHSVLTACQLIAVCRARRLSDVWLAPGQFVVCRFHVKENLAGFGCVEHRVAAVSGHTVTQSEVRWRDLLQNLYDFTNTS</sequence>
<evidence type="ECO:0000256" key="1">
    <source>
        <dbReference type="SAM" id="SignalP"/>
    </source>
</evidence>
<reference evidence="2" key="1">
    <citation type="journal article" date="2023" name="G3 (Bethesda)">
        <title>A reference genome for the long-term kleptoplast-retaining sea slug Elysia crispata morphotype clarki.</title>
        <authorList>
            <person name="Eastman K.E."/>
            <person name="Pendleton A.L."/>
            <person name="Shaikh M.A."/>
            <person name="Suttiyut T."/>
            <person name="Ogas R."/>
            <person name="Tomko P."/>
            <person name="Gavelis G."/>
            <person name="Widhalm J.R."/>
            <person name="Wisecaver J.H."/>
        </authorList>
    </citation>
    <scope>NUCLEOTIDE SEQUENCE</scope>
    <source>
        <strain evidence="2">ECLA1</strain>
    </source>
</reference>
<keyword evidence="3" id="KW-1185">Reference proteome</keyword>
<dbReference type="EMBL" id="JAWDGP010002984">
    <property type="protein sequence ID" value="KAK3778272.1"/>
    <property type="molecule type" value="Genomic_DNA"/>
</dbReference>
<protein>
    <recommendedName>
        <fullName evidence="4">Secreted protein</fullName>
    </recommendedName>
</protein>
<evidence type="ECO:0008006" key="4">
    <source>
        <dbReference type="Google" id="ProtNLM"/>
    </source>
</evidence>
<feature type="chain" id="PRO_5042027418" description="Secreted protein" evidence="1">
    <location>
        <begin position="20"/>
        <end position="82"/>
    </location>
</feature>
<dbReference type="AlphaFoldDB" id="A0AAE1A128"/>
<feature type="signal peptide" evidence="1">
    <location>
        <begin position="1"/>
        <end position="19"/>
    </location>
</feature>
<name>A0AAE1A128_9GAST</name>
<keyword evidence="1" id="KW-0732">Signal</keyword>